<feature type="region of interest" description="Disordered" evidence="1">
    <location>
        <begin position="114"/>
        <end position="136"/>
    </location>
</feature>
<name>A0AAU9ICK7_9CILI</name>
<keyword evidence="3" id="KW-1185">Reference proteome</keyword>
<reference evidence="2" key="1">
    <citation type="submission" date="2021-09" db="EMBL/GenBank/DDBJ databases">
        <authorList>
            <consortium name="AG Swart"/>
            <person name="Singh M."/>
            <person name="Singh A."/>
            <person name="Seah K."/>
            <person name="Emmerich C."/>
        </authorList>
    </citation>
    <scope>NUCLEOTIDE SEQUENCE</scope>
    <source>
        <strain evidence="2">ATCC30299</strain>
    </source>
</reference>
<sequence>MSSDRNFSKIRIELQIIQSGTSQDISIPNIDSKLIACNQNDNFLIQPLLKFLSDHHQNLEHTMVSLFSSIKKVFVYSGNYPLPGDLQVSANEFISNSTIKLRFRYTRDYESSKTAQVEQGAEEDNESDSGAKGSKRTKERKVGVIIEKVAQWRNLYNGVPNSNGEMVRLTLEEAATKVGISKKSLDDYLLQLRFGRKYGFNFEEHKNDKVGLLRAFVKKFKKIQSDLSKVKPGETIPSELEQQINEKGTPLCKSKKCCVPPSGILKVPGQSSN</sequence>
<comment type="caution">
    <text evidence="2">The sequence shown here is derived from an EMBL/GenBank/DDBJ whole genome shotgun (WGS) entry which is preliminary data.</text>
</comment>
<organism evidence="2 3">
    <name type="scientific">Blepharisma stoltei</name>
    <dbReference type="NCBI Taxonomy" id="1481888"/>
    <lineage>
        <taxon>Eukaryota</taxon>
        <taxon>Sar</taxon>
        <taxon>Alveolata</taxon>
        <taxon>Ciliophora</taxon>
        <taxon>Postciliodesmatophora</taxon>
        <taxon>Heterotrichea</taxon>
        <taxon>Heterotrichida</taxon>
        <taxon>Blepharismidae</taxon>
        <taxon>Blepharisma</taxon>
    </lineage>
</organism>
<protein>
    <submittedName>
        <fullName evidence="2">Uncharacterized protein</fullName>
    </submittedName>
</protein>
<proteinExistence type="predicted"/>
<evidence type="ECO:0000313" key="3">
    <source>
        <dbReference type="Proteomes" id="UP001162131"/>
    </source>
</evidence>
<gene>
    <name evidence="2" type="ORF">BSTOLATCC_MIC2738</name>
</gene>
<dbReference type="Proteomes" id="UP001162131">
    <property type="component" value="Unassembled WGS sequence"/>
</dbReference>
<accession>A0AAU9ICK7</accession>
<evidence type="ECO:0000313" key="2">
    <source>
        <dbReference type="EMBL" id="CAG9311032.1"/>
    </source>
</evidence>
<dbReference type="EMBL" id="CAJZBQ010000003">
    <property type="protein sequence ID" value="CAG9311032.1"/>
    <property type="molecule type" value="Genomic_DNA"/>
</dbReference>
<evidence type="ECO:0000256" key="1">
    <source>
        <dbReference type="SAM" id="MobiDB-lite"/>
    </source>
</evidence>
<dbReference type="AlphaFoldDB" id="A0AAU9ICK7"/>